<keyword evidence="11 17" id="KW-0342">GTP-binding</keyword>
<dbReference type="GO" id="GO:0005886">
    <property type="term" value="C:plasma membrane"/>
    <property type="evidence" value="ECO:0007669"/>
    <property type="project" value="TreeGrafter"/>
</dbReference>
<keyword evidence="6" id="KW-0677">Repeat</keyword>
<evidence type="ECO:0000256" key="1">
    <source>
        <dbReference type="ARBA" id="ARBA00004167"/>
    </source>
</evidence>
<dbReference type="FunFam" id="3.10.250.10:FF:000016">
    <property type="entry name" value="Scavenger receptor cysteine-rich protein type 12"/>
    <property type="match status" value="2"/>
</dbReference>
<sequence length="1274" mass="140356">MFTLLRGLWDYLFRKEEYYIVILGLDNAGKTTLLEKTKNLFIRSYNGIPMDKITTTVGLNDCGEFCCGDEDEGTVRLVGGRRATEGYVELCMDGSWGTLCDEHFDSRDAGVICHMLGYHRQNAVASKFSRFVADRDDLAGQRVLLDSIRCEGHEDSILDCPSVSDEDCFAHLENAGVVCEGDTCVEGDVRLVGGSDAKEGRVEICRDDVWGTVCNDNWSDENTYVVCTQLGLQDESVDVHLTMDFGPGISPPFLTEVDCSGSESTLAQCSSLEVRDNRTCYAAGVLCDARCSWNSFHFNPVGCSPIGQPNENFDFDEVCFCSLYCSQYTILDPDHIQNETRGDCCRDILQFDNCIGKPINSPFPVTMRVEIHDVTGSTGEERVCEENAVRLVDGTEPWNGRLEICKGGLWGAVCEDQFEDIDAAVTCKQLGFPTENAFALPGGTFGESERMWIKDVECLGNEDSLYQCQSSSPGFFVGCQAQNCTGVWCAGASPEPQCVDGAVRLAGGLSEMGGRVELCDGGVWGSVCNHGFGDSEAQVVCKQLGFSESWVVVQTPLFGSGMGPIHLDDVHCQGNETSLLDCSHREMRRHNCYRSNEVAVVCRAELPQRCEELDEQPSLEHETLTKYGEIVPYEGRSEICSTENGTYIFLPRRLDELGGGATRNLVDETELSQALQDQIKQGFMAASLECQQLFSGVVCNSLFFTLNVNDATSLPGPVCPDECRQLEEKCPSLWMAYLDTELGRGTTCDNLGRLLEPLPYCCHSGGIVSKPSVSDGSSRGNSAGVAAGVTVTLVVLLVLGATGAGAAFVIVRKFRRLKTILHGREEAVNALEMLSNLHNRESTRSLILNGKSNGVAAACGTGPVSHAPINRQMSDDFIRYSRNSLNPYTASSYLPTLSPISSRYLRQLTTDMLIPQSQLRLLDSIGTGEFGIVYKAHYLQGLKNGRTTEPQIVAVKTLKGYFDKEAIHVLLEESVKMKEFDHPNVLTLFGVCVDAGPAPYIVMPYMAKGSLLTYLRKERHRILVDEKDDEEDVEDVRKKLLDIIHQIAKGMMYLAERKFVHRDLATRNCMMDIHNVIKVSDFGLSEDMYAKNYFRQDKDAAVKLPIKWMAPESLNDGIFTEKTDVWSYGITCWEVFSGGKTPYPGINPVSLVRILEDGERLEKPANAACPHFAFKLMRDCWNLDPTKRPSFESIVTEVDHIMEVTAGYLALSSACPPREGEAMFGGDRSSTESPELVSQLLKGIKTEAGITIQLQTYEDSGVEGSSESKSETSV</sequence>
<evidence type="ECO:0000313" key="25">
    <source>
        <dbReference type="Proteomes" id="UP001174909"/>
    </source>
</evidence>
<evidence type="ECO:0000256" key="13">
    <source>
        <dbReference type="ARBA" id="ARBA00023137"/>
    </source>
</evidence>
<comment type="caution">
    <text evidence="24">The sequence shown here is derived from an EMBL/GenBank/DDBJ whole genome shotgun (WGS) entry which is preliminary data.</text>
</comment>
<dbReference type="Pfam" id="PF07714">
    <property type="entry name" value="PK_Tyr_Ser-Thr"/>
    <property type="match status" value="1"/>
</dbReference>
<dbReference type="SUPFAM" id="SSF56112">
    <property type="entry name" value="Protein kinase-like (PK-like)"/>
    <property type="match status" value="1"/>
</dbReference>
<feature type="disulfide bond" evidence="19">
    <location>
        <begin position="458"/>
        <end position="468"/>
    </location>
</feature>
<comment type="caution">
    <text evidence="19">Lacks conserved residue(s) required for the propagation of feature annotation.</text>
</comment>
<feature type="transmembrane region" description="Helical" evidence="21">
    <location>
        <begin position="785"/>
        <end position="811"/>
    </location>
</feature>
<dbReference type="InterPro" id="IPR001190">
    <property type="entry name" value="SRCR"/>
</dbReference>
<evidence type="ECO:0000256" key="19">
    <source>
        <dbReference type="PROSITE-ProRule" id="PRU00196"/>
    </source>
</evidence>
<organism evidence="24 25">
    <name type="scientific">Geodia barretti</name>
    <name type="common">Barrett's horny sponge</name>
    <dbReference type="NCBI Taxonomy" id="519541"/>
    <lineage>
        <taxon>Eukaryota</taxon>
        <taxon>Metazoa</taxon>
        <taxon>Porifera</taxon>
        <taxon>Demospongiae</taxon>
        <taxon>Heteroscleromorpha</taxon>
        <taxon>Tetractinellida</taxon>
        <taxon>Astrophorina</taxon>
        <taxon>Geodiidae</taxon>
        <taxon>Geodia</taxon>
    </lineage>
</organism>
<dbReference type="GO" id="GO:0016477">
    <property type="term" value="P:cell migration"/>
    <property type="evidence" value="ECO:0007669"/>
    <property type="project" value="TreeGrafter"/>
</dbReference>
<keyword evidence="15" id="KW-0325">Glycoprotein</keyword>
<dbReference type="GO" id="GO:0003924">
    <property type="term" value="F:GTPase activity"/>
    <property type="evidence" value="ECO:0007669"/>
    <property type="project" value="InterPro"/>
</dbReference>
<dbReference type="SUPFAM" id="SSF56487">
    <property type="entry name" value="SRCR-like"/>
    <property type="match status" value="4"/>
</dbReference>
<dbReference type="PRINTS" id="PR00109">
    <property type="entry name" value="TYRKINASE"/>
</dbReference>
<dbReference type="PROSITE" id="PS00420">
    <property type="entry name" value="SRCR_1"/>
    <property type="match status" value="4"/>
</dbReference>
<keyword evidence="3" id="KW-0808">Transferase</keyword>
<dbReference type="GO" id="GO:0043235">
    <property type="term" value="C:receptor complex"/>
    <property type="evidence" value="ECO:0007669"/>
    <property type="project" value="TreeGrafter"/>
</dbReference>
<dbReference type="Proteomes" id="UP001174909">
    <property type="component" value="Unassembled WGS sequence"/>
</dbReference>
<keyword evidence="14 19" id="KW-1015">Disulfide bond</keyword>
<dbReference type="CDD" id="cd00192">
    <property type="entry name" value="PTKc"/>
    <property type="match status" value="1"/>
</dbReference>
<accession>A0AA35X795</accession>
<dbReference type="AlphaFoldDB" id="A0AA35X795"/>
<dbReference type="Gene3D" id="1.10.510.10">
    <property type="entry name" value="Transferase(Phosphotransferase) domain 1"/>
    <property type="match status" value="1"/>
</dbReference>
<name>A0AA35X795_GEOBA</name>
<dbReference type="SMART" id="SM00202">
    <property type="entry name" value="SR"/>
    <property type="match status" value="4"/>
</dbReference>
<gene>
    <name evidence="24" type="ORF">GBAR_LOCUS22679</name>
</gene>
<evidence type="ECO:0000256" key="8">
    <source>
        <dbReference type="ARBA" id="ARBA00022777"/>
    </source>
</evidence>
<keyword evidence="5" id="KW-0732">Signal</keyword>
<feature type="domain" description="SRCR" evidence="23">
    <location>
        <begin position="389"/>
        <end position="490"/>
    </location>
</feature>
<dbReference type="SUPFAM" id="SSF52540">
    <property type="entry name" value="P-loop containing nucleoside triphosphate hydrolases"/>
    <property type="match status" value="1"/>
</dbReference>
<comment type="catalytic activity">
    <reaction evidence="16">
        <text>L-tyrosyl-[protein] + ATP = O-phospho-L-tyrosyl-[protein] + ADP + H(+)</text>
        <dbReference type="Rhea" id="RHEA:10596"/>
        <dbReference type="Rhea" id="RHEA-COMP:10136"/>
        <dbReference type="Rhea" id="RHEA-COMP:20101"/>
        <dbReference type="ChEBI" id="CHEBI:15378"/>
        <dbReference type="ChEBI" id="CHEBI:30616"/>
        <dbReference type="ChEBI" id="CHEBI:46858"/>
        <dbReference type="ChEBI" id="CHEBI:61978"/>
        <dbReference type="ChEBI" id="CHEBI:456216"/>
        <dbReference type="EC" id="2.7.10.1"/>
    </reaction>
</comment>
<evidence type="ECO:0000256" key="20">
    <source>
        <dbReference type="PROSITE-ProRule" id="PRU10141"/>
    </source>
</evidence>
<feature type="domain" description="Protein kinase" evidence="22">
    <location>
        <begin position="919"/>
        <end position="1203"/>
    </location>
</feature>
<dbReference type="InterPro" id="IPR050122">
    <property type="entry name" value="RTK"/>
</dbReference>
<keyword evidence="8 24" id="KW-0418">Kinase</keyword>
<feature type="disulfide bond" evidence="19">
    <location>
        <begin position="572"/>
        <end position="582"/>
    </location>
</feature>
<feature type="domain" description="SRCR" evidence="23">
    <location>
        <begin position="189"/>
        <end position="288"/>
    </location>
</feature>
<dbReference type="InterPro" id="IPR001245">
    <property type="entry name" value="Ser-Thr/Tyr_kinase_cat_dom"/>
</dbReference>
<dbReference type="Pfam" id="PF00530">
    <property type="entry name" value="SRCR"/>
    <property type="match status" value="4"/>
</dbReference>
<dbReference type="InterPro" id="IPR027417">
    <property type="entry name" value="P-loop_NTPase"/>
</dbReference>
<evidence type="ECO:0000256" key="16">
    <source>
        <dbReference type="ARBA" id="ARBA00051243"/>
    </source>
</evidence>
<evidence type="ECO:0000256" key="10">
    <source>
        <dbReference type="ARBA" id="ARBA00022989"/>
    </source>
</evidence>
<reference evidence="24" key="1">
    <citation type="submission" date="2023-03" db="EMBL/GenBank/DDBJ databases">
        <authorList>
            <person name="Steffen K."/>
            <person name="Cardenas P."/>
        </authorList>
    </citation>
    <scope>NUCLEOTIDE SEQUENCE</scope>
</reference>
<evidence type="ECO:0000256" key="11">
    <source>
        <dbReference type="ARBA" id="ARBA00023134"/>
    </source>
</evidence>
<evidence type="ECO:0000256" key="3">
    <source>
        <dbReference type="ARBA" id="ARBA00022679"/>
    </source>
</evidence>
<dbReference type="InterPro" id="IPR008266">
    <property type="entry name" value="Tyr_kinase_AS"/>
</dbReference>
<keyword evidence="18" id="KW-0460">Magnesium</keyword>
<keyword evidence="9 20" id="KW-0067">ATP-binding</keyword>
<dbReference type="Pfam" id="PF00025">
    <property type="entry name" value="Arf"/>
    <property type="match status" value="1"/>
</dbReference>
<feature type="disulfide bond" evidence="19">
    <location>
        <begin position="541"/>
        <end position="602"/>
    </location>
</feature>
<evidence type="ECO:0000256" key="4">
    <source>
        <dbReference type="ARBA" id="ARBA00022692"/>
    </source>
</evidence>
<feature type="disulfide bond" evidence="19">
    <location>
        <begin position="259"/>
        <end position="269"/>
    </location>
</feature>
<evidence type="ECO:0000256" key="21">
    <source>
        <dbReference type="SAM" id="Phobius"/>
    </source>
</evidence>
<keyword evidence="25" id="KW-1185">Reference proteome</keyword>
<dbReference type="GO" id="GO:0004714">
    <property type="term" value="F:transmembrane receptor protein tyrosine kinase activity"/>
    <property type="evidence" value="ECO:0007669"/>
    <property type="project" value="UniProtKB-EC"/>
</dbReference>
<evidence type="ECO:0000256" key="5">
    <source>
        <dbReference type="ARBA" id="ARBA00022729"/>
    </source>
</evidence>
<dbReference type="InterPro" id="IPR036772">
    <property type="entry name" value="SRCR-like_dom_sf"/>
</dbReference>
<feature type="disulfide bond" evidence="19">
    <location>
        <begin position="150"/>
        <end position="160"/>
    </location>
</feature>
<comment type="subcellular location">
    <subcellularLocation>
        <location evidence="1">Membrane</location>
        <topology evidence="1">Single-pass membrane protein</topology>
    </subcellularLocation>
</comment>
<dbReference type="PRINTS" id="PR00258">
    <property type="entry name" value="SPERACTRCPTR"/>
</dbReference>
<feature type="domain" description="SRCR" evidence="23">
    <location>
        <begin position="75"/>
        <end position="180"/>
    </location>
</feature>
<dbReference type="SMART" id="SM00219">
    <property type="entry name" value="TyrKc"/>
    <property type="match status" value="1"/>
</dbReference>
<evidence type="ECO:0000256" key="9">
    <source>
        <dbReference type="ARBA" id="ARBA00022840"/>
    </source>
</evidence>
<dbReference type="GO" id="GO:0046872">
    <property type="term" value="F:metal ion binding"/>
    <property type="evidence" value="ECO:0007669"/>
    <property type="project" value="UniProtKB-KW"/>
</dbReference>
<feature type="binding site" evidence="20">
    <location>
        <position position="956"/>
    </location>
    <ligand>
        <name>ATP</name>
        <dbReference type="ChEBI" id="CHEBI:30616"/>
    </ligand>
</feature>
<evidence type="ECO:0000256" key="6">
    <source>
        <dbReference type="ARBA" id="ARBA00022737"/>
    </source>
</evidence>
<comment type="similarity">
    <text evidence="2">Belongs to the protein kinase superfamily. TKL Ser/Thr protein kinase family. ROCO subfamily.</text>
</comment>
<dbReference type="PANTHER" id="PTHR24416:SF564">
    <property type="entry name" value="MACROPHAGE-STIMULATING PROTEIN RECEPTOR"/>
    <property type="match status" value="1"/>
</dbReference>
<evidence type="ECO:0000256" key="18">
    <source>
        <dbReference type="PIRSR" id="PIRSR606689-2"/>
    </source>
</evidence>
<dbReference type="InterPro" id="IPR006689">
    <property type="entry name" value="Small_GTPase_ARF/SAR"/>
</dbReference>
<dbReference type="GO" id="GO:0005524">
    <property type="term" value="F:ATP binding"/>
    <property type="evidence" value="ECO:0007669"/>
    <property type="project" value="UniProtKB-UniRule"/>
</dbReference>
<dbReference type="Gene3D" id="3.30.200.20">
    <property type="entry name" value="Phosphorylase Kinase, domain 1"/>
    <property type="match status" value="1"/>
</dbReference>
<protein>
    <submittedName>
        <fullName evidence="24">Tyrosine-protein kinase transforming protein SEA</fullName>
    </submittedName>
</protein>
<evidence type="ECO:0000256" key="17">
    <source>
        <dbReference type="PIRSR" id="PIRSR606689-1"/>
    </source>
</evidence>
<feature type="binding site" evidence="17">
    <location>
        <begin position="24"/>
        <end position="31"/>
    </location>
    <ligand>
        <name>GTP</name>
        <dbReference type="ChEBI" id="CHEBI:37565"/>
    </ligand>
</feature>
<evidence type="ECO:0000256" key="15">
    <source>
        <dbReference type="ARBA" id="ARBA00023180"/>
    </source>
</evidence>
<evidence type="ECO:0000256" key="7">
    <source>
        <dbReference type="ARBA" id="ARBA00022741"/>
    </source>
</evidence>
<keyword evidence="12 21" id="KW-0472">Membrane</keyword>
<evidence type="ECO:0000259" key="22">
    <source>
        <dbReference type="PROSITE" id="PS50011"/>
    </source>
</evidence>
<feature type="binding site" evidence="18">
    <location>
        <position position="31"/>
    </location>
    <ligand>
        <name>Mg(2+)</name>
        <dbReference type="ChEBI" id="CHEBI:18420"/>
    </ligand>
</feature>
<dbReference type="Gene3D" id="3.40.50.300">
    <property type="entry name" value="P-loop containing nucleotide triphosphate hydrolases"/>
    <property type="match status" value="1"/>
</dbReference>
<dbReference type="PROSITE" id="PS00109">
    <property type="entry name" value="PROTEIN_KINASE_TYR"/>
    <property type="match status" value="1"/>
</dbReference>
<dbReference type="PROSITE" id="PS00107">
    <property type="entry name" value="PROTEIN_KINASE_ATP"/>
    <property type="match status" value="1"/>
</dbReference>
<dbReference type="InterPro" id="IPR017441">
    <property type="entry name" value="Protein_kinase_ATP_BS"/>
</dbReference>
<evidence type="ECO:0000256" key="2">
    <source>
        <dbReference type="ARBA" id="ARBA00008171"/>
    </source>
</evidence>
<dbReference type="Gene3D" id="3.10.250.10">
    <property type="entry name" value="SRCR-like domain"/>
    <property type="match status" value="4"/>
</dbReference>
<dbReference type="PANTHER" id="PTHR24416">
    <property type="entry name" value="TYROSINE-PROTEIN KINASE RECEPTOR"/>
    <property type="match status" value="1"/>
</dbReference>
<keyword evidence="7 17" id="KW-0547">Nucleotide-binding</keyword>
<dbReference type="PROSITE" id="PS50011">
    <property type="entry name" value="PROTEIN_KINASE_DOM"/>
    <property type="match status" value="1"/>
</dbReference>
<evidence type="ECO:0000259" key="23">
    <source>
        <dbReference type="PROSITE" id="PS50287"/>
    </source>
</evidence>
<evidence type="ECO:0000256" key="14">
    <source>
        <dbReference type="ARBA" id="ARBA00023157"/>
    </source>
</evidence>
<keyword evidence="4 21" id="KW-0812">Transmembrane</keyword>
<keyword evidence="13" id="KW-0829">Tyrosine-protein kinase</keyword>
<dbReference type="FunFam" id="3.10.250.10:FF:000001">
    <property type="entry name" value="Lysyl oxidase 4 isoform X1"/>
    <property type="match status" value="2"/>
</dbReference>
<feature type="disulfide bond" evidence="19">
    <location>
        <begin position="528"/>
        <end position="592"/>
    </location>
</feature>
<evidence type="ECO:0000313" key="24">
    <source>
        <dbReference type="EMBL" id="CAI8040780.1"/>
    </source>
</evidence>
<dbReference type="PROSITE" id="PS50287">
    <property type="entry name" value="SRCR_2"/>
    <property type="match status" value="4"/>
</dbReference>
<feature type="domain" description="SRCR" evidence="23">
    <location>
        <begin position="503"/>
        <end position="603"/>
    </location>
</feature>
<proteinExistence type="inferred from homology"/>
<dbReference type="GO" id="GO:0005525">
    <property type="term" value="F:GTP binding"/>
    <property type="evidence" value="ECO:0007669"/>
    <property type="project" value="UniProtKB-KW"/>
</dbReference>
<evidence type="ECO:0000256" key="12">
    <source>
        <dbReference type="ARBA" id="ARBA00023136"/>
    </source>
</evidence>
<dbReference type="GO" id="GO:0007169">
    <property type="term" value="P:cell surface receptor protein tyrosine kinase signaling pathway"/>
    <property type="evidence" value="ECO:0007669"/>
    <property type="project" value="TreeGrafter"/>
</dbReference>
<dbReference type="InterPro" id="IPR000719">
    <property type="entry name" value="Prot_kinase_dom"/>
</dbReference>
<keyword evidence="18" id="KW-0479">Metal-binding</keyword>
<dbReference type="EMBL" id="CASHTH010003133">
    <property type="protein sequence ID" value="CAI8040780.1"/>
    <property type="molecule type" value="Genomic_DNA"/>
</dbReference>
<dbReference type="FunFam" id="1.10.510.10:FF:000554">
    <property type="entry name" value="Predicted protein"/>
    <property type="match status" value="1"/>
</dbReference>
<dbReference type="InterPro" id="IPR020635">
    <property type="entry name" value="Tyr_kinase_cat_dom"/>
</dbReference>
<dbReference type="InterPro" id="IPR011009">
    <property type="entry name" value="Kinase-like_dom_sf"/>
</dbReference>
<keyword evidence="10 21" id="KW-1133">Transmembrane helix</keyword>